<protein>
    <submittedName>
        <fullName evidence="2">Uncharacterized protein</fullName>
    </submittedName>
</protein>
<dbReference type="AlphaFoldDB" id="A0AAD4XBU2"/>
<evidence type="ECO:0000313" key="3">
    <source>
        <dbReference type="Proteomes" id="UP001202328"/>
    </source>
</evidence>
<dbReference type="Proteomes" id="UP001202328">
    <property type="component" value="Unassembled WGS sequence"/>
</dbReference>
<dbReference type="EMBL" id="JAJJMB010012428">
    <property type="protein sequence ID" value="KAI3876956.1"/>
    <property type="molecule type" value="Genomic_DNA"/>
</dbReference>
<proteinExistence type="predicted"/>
<feature type="compositionally biased region" description="Polar residues" evidence="1">
    <location>
        <begin position="96"/>
        <end position="109"/>
    </location>
</feature>
<comment type="caution">
    <text evidence="2">The sequence shown here is derived from an EMBL/GenBank/DDBJ whole genome shotgun (WGS) entry which is preliminary data.</text>
</comment>
<gene>
    <name evidence="2" type="ORF">MKW98_027972</name>
</gene>
<sequence>MSTSYLTTANEDLKINDLHTYGPAATANISICPPKSKQQIQEEEEEEEEEDDDDDISDSSLSDDHAEEYPITATSESEDNDSESEDSDYRSRIELKQSSITATTQSLSYPNKRKKGEKNTLSEDNIEAKDRGCEANEPSQFRPRSNLLSKYVSWSGKPCDCQCDTLEKERWIESWFLKSEKDRKGYHYLNIYGFYKKDTGVGGYGVILRDSCGKPVVASASVQQNGKSYFYHVLDGVKAGLALALGHNIYDLKLLCNSRTLAGCLRLIFQQADAGLFKTIRTRNRFDRYRCGACKTCLSFAIPLDDERLDILFPLLKEIIEMRIKIMSKSHYFFNNYASRCVNEAAYHLAKQLSKEMKTATESETKKTIRPIDVGEDLKMILFEDACVGACVGARRYSQHL</sequence>
<keyword evidence="3" id="KW-1185">Reference proteome</keyword>
<evidence type="ECO:0000313" key="2">
    <source>
        <dbReference type="EMBL" id="KAI3876956.1"/>
    </source>
</evidence>
<feature type="compositionally biased region" description="Acidic residues" evidence="1">
    <location>
        <begin position="41"/>
        <end position="57"/>
    </location>
</feature>
<accession>A0AAD4XBU2</accession>
<name>A0AAD4XBU2_9MAGN</name>
<reference evidence="2" key="1">
    <citation type="submission" date="2022-04" db="EMBL/GenBank/DDBJ databases">
        <title>A functionally conserved STORR gene fusion in Papaver species that diverged 16.8 million years ago.</title>
        <authorList>
            <person name="Catania T."/>
        </authorList>
    </citation>
    <scope>NUCLEOTIDE SEQUENCE</scope>
    <source>
        <strain evidence="2">S-188037</strain>
    </source>
</reference>
<evidence type="ECO:0000256" key="1">
    <source>
        <dbReference type="SAM" id="MobiDB-lite"/>
    </source>
</evidence>
<organism evidence="2 3">
    <name type="scientific">Papaver atlanticum</name>
    <dbReference type="NCBI Taxonomy" id="357466"/>
    <lineage>
        <taxon>Eukaryota</taxon>
        <taxon>Viridiplantae</taxon>
        <taxon>Streptophyta</taxon>
        <taxon>Embryophyta</taxon>
        <taxon>Tracheophyta</taxon>
        <taxon>Spermatophyta</taxon>
        <taxon>Magnoliopsida</taxon>
        <taxon>Ranunculales</taxon>
        <taxon>Papaveraceae</taxon>
        <taxon>Papaveroideae</taxon>
        <taxon>Papaver</taxon>
    </lineage>
</organism>
<feature type="compositionally biased region" description="Basic and acidic residues" evidence="1">
    <location>
        <begin position="117"/>
        <end position="134"/>
    </location>
</feature>
<feature type="compositionally biased region" description="Acidic residues" evidence="1">
    <location>
        <begin position="76"/>
        <end position="86"/>
    </location>
</feature>
<feature type="region of interest" description="Disordered" evidence="1">
    <location>
        <begin position="25"/>
        <end position="141"/>
    </location>
</feature>